<accession>A0A1H9IZQ5</accession>
<dbReference type="Proteomes" id="UP000198504">
    <property type="component" value="Unassembled WGS sequence"/>
</dbReference>
<evidence type="ECO:0000313" key="2">
    <source>
        <dbReference type="EMBL" id="SEQ80080.1"/>
    </source>
</evidence>
<proteinExistence type="predicted"/>
<dbReference type="AlphaFoldDB" id="A0A1H9IZQ5"/>
<name>A0A1H9IZQ5_9ACTN</name>
<evidence type="ECO:0000256" key="1">
    <source>
        <dbReference type="SAM" id="Phobius"/>
    </source>
</evidence>
<keyword evidence="1" id="KW-0472">Membrane</keyword>
<keyword evidence="1" id="KW-1133">Transmembrane helix</keyword>
<evidence type="ECO:0000313" key="3">
    <source>
        <dbReference type="Proteomes" id="UP000198504"/>
    </source>
</evidence>
<dbReference type="RefSeq" id="WP_139209867.1">
    <property type="nucleotide sequence ID" value="NZ_FOFA01000006.1"/>
</dbReference>
<dbReference type="STRING" id="1036181.SAMN05421756_10643"/>
<gene>
    <name evidence="2" type="ORF">SAMN05421756_10643</name>
</gene>
<keyword evidence="1" id="KW-0812">Transmembrane</keyword>
<keyword evidence="3" id="KW-1185">Reference proteome</keyword>
<protein>
    <submittedName>
        <fullName evidence="2">Uncharacterized protein</fullName>
    </submittedName>
</protein>
<dbReference type="EMBL" id="FOFA01000006">
    <property type="protein sequence ID" value="SEQ80080.1"/>
    <property type="molecule type" value="Genomic_DNA"/>
</dbReference>
<reference evidence="3" key="1">
    <citation type="submission" date="2016-10" db="EMBL/GenBank/DDBJ databases">
        <authorList>
            <person name="Varghese N."/>
            <person name="Submissions S."/>
        </authorList>
    </citation>
    <scope>NUCLEOTIDE SEQUENCE [LARGE SCALE GENOMIC DNA]</scope>
    <source>
        <strain evidence="3">CGMCC 4.6856</strain>
    </source>
</reference>
<organism evidence="2 3">
    <name type="scientific">Microlunatus flavus</name>
    <dbReference type="NCBI Taxonomy" id="1036181"/>
    <lineage>
        <taxon>Bacteria</taxon>
        <taxon>Bacillati</taxon>
        <taxon>Actinomycetota</taxon>
        <taxon>Actinomycetes</taxon>
        <taxon>Propionibacteriales</taxon>
        <taxon>Propionibacteriaceae</taxon>
        <taxon>Microlunatus</taxon>
    </lineage>
</organism>
<feature type="transmembrane region" description="Helical" evidence="1">
    <location>
        <begin position="12"/>
        <end position="37"/>
    </location>
</feature>
<sequence length="183" mass="19704">MQTGRTRRRSAWLRWGLVCGVYAGLLVVAELVLYGAFRLGVVSSFSVWRAPAQLLPTWLLLGWWGARQAGRPVVACSLRAAAQPDQQPRPWRSGQGRLAAGLLTFTRGAVGGTVPVPPGPDETLRVEAVDLVRPPSLDGVFWALRSVVVALRGPDGDHELKIAAQDVDKVRTLLVPSVGPSGR</sequence>